<evidence type="ECO:0008006" key="3">
    <source>
        <dbReference type="Google" id="ProtNLM"/>
    </source>
</evidence>
<dbReference type="Gene3D" id="3.10.180.10">
    <property type="entry name" value="2,3-Dihydroxybiphenyl 1,2-Dioxygenase, domain 1"/>
    <property type="match status" value="1"/>
</dbReference>
<protein>
    <recommendedName>
        <fullName evidence="3">VOC domain-containing protein</fullName>
    </recommendedName>
</protein>
<dbReference type="InterPro" id="IPR029068">
    <property type="entry name" value="Glyas_Bleomycin-R_OHBP_Dase"/>
</dbReference>
<evidence type="ECO:0000313" key="1">
    <source>
        <dbReference type="EMBL" id="ALO65283.1"/>
    </source>
</evidence>
<sequence length="199" mass="21211">MLRVRPIILTSNFTQTVAQLRELGLSRLENDGDWAEFDSGNGKVVLRRASADNPSVESHSISLAFEVRDCEIFVRRTLEDGTHAEEAHTFTGPGARVTAPDGFSFELAASEDLRLPEPDAVPSAPSAVTAIWRTPDLGAANKVLADIGAKFVQENSDGGALFRAKNGGFVATAKGAVTGVELEIKHQGETLTFGAESES</sequence>
<dbReference type="Proteomes" id="UP000059574">
    <property type="component" value="Chromosome"/>
</dbReference>
<evidence type="ECO:0000313" key="2">
    <source>
        <dbReference type="Proteomes" id="UP000059574"/>
    </source>
</evidence>
<organism evidence="1 2">
    <name type="scientific">Arthrobacter alpinus</name>
    <dbReference type="NCBI Taxonomy" id="656366"/>
    <lineage>
        <taxon>Bacteria</taxon>
        <taxon>Bacillati</taxon>
        <taxon>Actinomycetota</taxon>
        <taxon>Actinomycetes</taxon>
        <taxon>Micrococcales</taxon>
        <taxon>Micrococcaceae</taxon>
        <taxon>Arthrobacter</taxon>
    </lineage>
</organism>
<dbReference type="AlphaFoldDB" id="A0A0S2LUY7"/>
<gene>
    <name evidence="1" type="ORF">AS189_00750</name>
</gene>
<proteinExistence type="predicted"/>
<dbReference type="RefSeq" id="WP_062285572.1">
    <property type="nucleotide sequence ID" value="NZ_CP013200.1"/>
</dbReference>
<reference evidence="1 2" key="2">
    <citation type="journal article" date="2016" name="J. Biotechnol.">
        <title>Complete genome sequence of Arthrobacter alpinus ERGS4:06, a yellow pigmented bacterium tolerant to cold and radiations isolated from Sikkim Himalaya.</title>
        <authorList>
            <person name="Kumar R."/>
            <person name="Singh D."/>
            <person name="Swarnkar M.K."/>
            <person name="Singh A.K."/>
            <person name="Kumar S."/>
        </authorList>
    </citation>
    <scope>NUCLEOTIDE SEQUENCE [LARGE SCALE GENOMIC DNA]</scope>
    <source>
        <strain evidence="1 2">ERGS4:06</strain>
    </source>
</reference>
<name>A0A0S2LUY7_9MICC</name>
<accession>A0A0S2LUY7</accession>
<dbReference type="OrthoDB" id="3296095at2"/>
<dbReference type="EMBL" id="CP013200">
    <property type="protein sequence ID" value="ALO65283.1"/>
    <property type="molecule type" value="Genomic_DNA"/>
</dbReference>
<reference evidence="2" key="1">
    <citation type="submission" date="2015-11" db="EMBL/GenBank/DDBJ databases">
        <authorList>
            <person name="Kumar R."/>
            <person name="Singh D."/>
            <person name="Swarnkar M.K."/>
            <person name="Singh A.K."/>
            <person name="Kumar S."/>
        </authorList>
    </citation>
    <scope>NUCLEOTIDE SEQUENCE [LARGE SCALE GENOMIC DNA]</scope>
    <source>
        <strain evidence="2">ERGS4:06</strain>
    </source>
</reference>
<dbReference type="SUPFAM" id="SSF54593">
    <property type="entry name" value="Glyoxalase/Bleomycin resistance protein/Dihydroxybiphenyl dioxygenase"/>
    <property type="match status" value="1"/>
</dbReference>